<evidence type="ECO:0000256" key="1">
    <source>
        <dbReference type="ARBA" id="ARBA00004141"/>
    </source>
</evidence>
<evidence type="ECO:0000256" key="3">
    <source>
        <dbReference type="ARBA" id="ARBA00022989"/>
    </source>
</evidence>
<evidence type="ECO:0000313" key="7">
    <source>
        <dbReference type="EMBL" id="QQO08858.1"/>
    </source>
</evidence>
<protein>
    <submittedName>
        <fullName evidence="7">ABC transporter permease</fullName>
    </submittedName>
</protein>
<dbReference type="InterPro" id="IPR013525">
    <property type="entry name" value="ABC2_TM"/>
</dbReference>
<evidence type="ECO:0000259" key="6">
    <source>
        <dbReference type="Pfam" id="PF01061"/>
    </source>
</evidence>
<feature type="transmembrane region" description="Helical" evidence="5">
    <location>
        <begin position="49"/>
        <end position="69"/>
    </location>
</feature>
<dbReference type="GO" id="GO:0140359">
    <property type="term" value="F:ABC-type transporter activity"/>
    <property type="evidence" value="ECO:0007669"/>
    <property type="project" value="InterPro"/>
</dbReference>
<accession>A0A7T7XM93</accession>
<keyword evidence="3 5" id="KW-1133">Transmembrane helix</keyword>
<dbReference type="InterPro" id="IPR000412">
    <property type="entry name" value="ABC_2_transport"/>
</dbReference>
<dbReference type="Proteomes" id="UP000595917">
    <property type="component" value="Chromosome"/>
</dbReference>
<comment type="subcellular location">
    <subcellularLocation>
        <location evidence="1">Membrane</location>
        <topology evidence="1">Multi-pass membrane protein</topology>
    </subcellularLocation>
</comment>
<dbReference type="KEGG" id="bhc:JFL75_18300"/>
<dbReference type="RefSeq" id="WP_215626164.1">
    <property type="nucleotide sequence ID" value="NZ_CP067089.2"/>
</dbReference>
<feature type="transmembrane region" description="Helical" evidence="5">
    <location>
        <begin position="157"/>
        <end position="176"/>
    </location>
</feature>
<evidence type="ECO:0000256" key="2">
    <source>
        <dbReference type="ARBA" id="ARBA00022692"/>
    </source>
</evidence>
<dbReference type="AlphaFoldDB" id="A0A7T7XM93"/>
<dbReference type="EMBL" id="CP067089">
    <property type="protein sequence ID" value="QQO08858.1"/>
    <property type="molecule type" value="Genomic_DNA"/>
</dbReference>
<reference evidence="7" key="1">
    <citation type="submission" date="2021-01" db="EMBL/GenBank/DDBJ databases">
        <title>Description of Breznakiella homolactica.</title>
        <authorList>
            <person name="Song Y."/>
            <person name="Brune A."/>
        </authorList>
    </citation>
    <scope>NUCLEOTIDE SEQUENCE</scope>
    <source>
        <strain evidence="7">RmG30</strain>
    </source>
</reference>
<feature type="domain" description="ABC-2 type transporter transmembrane" evidence="6">
    <location>
        <begin position="4"/>
        <end position="198"/>
    </location>
</feature>
<evidence type="ECO:0000256" key="5">
    <source>
        <dbReference type="SAM" id="Phobius"/>
    </source>
</evidence>
<keyword evidence="8" id="KW-1185">Reference proteome</keyword>
<evidence type="ECO:0000313" key="8">
    <source>
        <dbReference type="Proteomes" id="UP000595917"/>
    </source>
</evidence>
<dbReference type="InterPro" id="IPR052902">
    <property type="entry name" value="ABC-2_transporter"/>
</dbReference>
<feature type="transmembrane region" description="Helical" evidence="5">
    <location>
        <begin position="217"/>
        <end position="237"/>
    </location>
</feature>
<gene>
    <name evidence="7" type="ORF">JFL75_18300</name>
</gene>
<name>A0A7T7XM93_9SPIR</name>
<feature type="transmembrane region" description="Helical" evidence="5">
    <location>
        <begin position="89"/>
        <end position="117"/>
    </location>
</feature>
<proteinExistence type="predicted"/>
<dbReference type="GO" id="GO:0043190">
    <property type="term" value="C:ATP-binding cassette (ABC) transporter complex"/>
    <property type="evidence" value="ECO:0007669"/>
    <property type="project" value="InterPro"/>
</dbReference>
<keyword evidence="4 5" id="KW-0472">Membrane</keyword>
<evidence type="ECO:0000256" key="4">
    <source>
        <dbReference type="ARBA" id="ARBA00023136"/>
    </source>
</evidence>
<organism evidence="7 8">
    <name type="scientific">Breznakiella homolactica</name>
    <dbReference type="NCBI Taxonomy" id="2798577"/>
    <lineage>
        <taxon>Bacteria</taxon>
        <taxon>Pseudomonadati</taxon>
        <taxon>Spirochaetota</taxon>
        <taxon>Spirochaetia</taxon>
        <taxon>Spirochaetales</taxon>
        <taxon>Breznakiellaceae</taxon>
        <taxon>Breznakiella</taxon>
    </lineage>
</organism>
<feature type="transmembrane region" description="Helical" evidence="5">
    <location>
        <begin position="129"/>
        <end position="150"/>
    </location>
</feature>
<feature type="transmembrane region" description="Helical" evidence="5">
    <location>
        <begin position="21"/>
        <end position="43"/>
    </location>
</feature>
<dbReference type="Pfam" id="PF01061">
    <property type="entry name" value="ABC2_membrane"/>
    <property type="match status" value="1"/>
</dbReference>
<sequence length="238" mass="25836">MNTFFTMLKTETKLSLRGMDMPFFGVLMPIGLMLLIGSISGGQGVRENFAGVAAVGICAAGLMGIPLTFAGYRHGKILKRFRVSPVSPFMLLAAVGTLQLVFAWVSGFGVYLTAWLAFGMEPPEAPFRYILTFLFVQLAVYSVGFLVASLAPNMKTANLICTVLYFPMLFLSGTTVPFEILPRGLQRVSQIFPLTQGILLLKGAVTGTDMAADTVRFIILGITALIALGISLVFFRWE</sequence>
<keyword evidence="2 5" id="KW-0812">Transmembrane</keyword>
<dbReference type="PANTHER" id="PTHR43027:SF2">
    <property type="entry name" value="TRANSPORT PERMEASE PROTEIN"/>
    <property type="match status" value="1"/>
</dbReference>
<dbReference type="PANTHER" id="PTHR43027">
    <property type="entry name" value="DOXORUBICIN RESISTANCE ABC TRANSPORTER PERMEASE PROTEIN DRRC-RELATED"/>
    <property type="match status" value="1"/>
</dbReference>
<dbReference type="PRINTS" id="PR00164">
    <property type="entry name" value="ABC2TRNSPORT"/>
</dbReference>